<evidence type="ECO:0000256" key="2">
    <source>
        <dbReference type="ARBA" id="ARBA00022638"/>
    </source>
</evidence>
<dbReference type="InterPro" id="IPR023346">
    <property type="entry name" value="Lysozyme-like_dom_sf"/>
</dbReference>
<evidence type="ECO:0000313" key="5">
    <source>
        <dbReference type="Proteomes" id="UP000178449"/>
    </source>
</evidence>
<keyword evidence="1 3" id="KW-0929">Antimicrobial</keyword>
<dbReference type="AlphaFoldDB" id="A0A1F6G645"/>
<dbReference type="GO" id="GO:0003796">
    <property type="term" value="F:lysozyme activity"/>
    <property type="evidence" value="ECO:0007669"/>
    <property type="project" value="UniProtKB-EC"/>
</dbReference>
<reference evidence="4 5" key="1">
    <citation type="journal article" date="2016" name="Nat. Commun.">
        <title>Thousands of microbial genomes shed light on interconnected biogeochemical processes in an aquifer system.</title>
        <authorList>
            <person name="Anantharaman K."/>
            <person name="Brown C.T."/>
            <person name="Hug L.A."/>
            <person name="Sharon I."/>
            <person name="Castelle C.J."/>
            <person name="Probst A.J."/>
            <person name="Thomas B.C."/>
            <person name="Singh A."/>
            <person name="Wilkins M.J."/>
            <person name="Karaoz U."/>
            <person name="Brodie E.L."/>
            <person name="Williams K.H."/>
            <person name="Hubbard S.S."/>
            <person name="Banfield J.F."/>
        </authorList>
    </citation>
    <scope>NUCLEOTIDE SEQUENCE [LARGE SCALE GENOMIC DNA]</scope>
</reference>
<comment type="similarity">
    <text evidence="3">Belongs to the glycosyl hydrolase 24 family.</text>
</comment>
<evidence type="ECO:0000256" key="1">
    <source>
        <dbReference type="ARBA" id="ARBA00022529"/>
    </source>
</evidence>
<dbReference type="STRING" id="1817772.A2527_11755"/>
<evidence type="ECO:0000256" key="3">
    <source>
        <dbReference type="RuleBase" id="RU003788"/>
    </source>
</evidence>
<dbReference type="GO" id="GO:0031640">
    <property type="term" value="P:killing of cells of another organism"/>
    <property type="evidence" value="ECO:0007669"/>
    <property type="project" value="UniProtKB-KW"/>
</dbReference>
<dbReference type="Gene3D" id="1.10.530.40">
    <property type="match status" value="1"/>
</dbReference>
<dbReference type="Proteomes" id="UP000178449">
    <property type="component" value="Unassembled WGS sequence"/>
</dbReference>
<dbReference type="EMBL" id="MFNE01000047">
    <property type="protein sequence ID" value="OGG93575.1"/>
    <property type="molecule type" value="Genomic_DNA"/>
</dbReference>
<dbReference type="InterPro" id="IPR002196">
    <property type="entry name" value="Glyco_hydro_24"/>
</dbReference>
<dbReference type="Pfam" id="PF00959">
    <property type="entry name" value="Phage_lysozyme"/>
    <property type="match status" value="1"/>
</dbReference>
<keyword evidence="3" id="KW-0378">Hydrolase</keyword>
<dbReference type="SUPFAM" id="SSF53955">
    <property type="entry name" value="Lysozyme-like"/>
    <property type="match status" value="1"/>
</dbReference>
<dbReference type="InterPro" id="IPR023347">
    <property type="entry name" value="Lysozyme_dom_sf"/>
</dbReference>
<protein>
    <recommendedName>
        <fullName evidence="3">Lysozyme</fullName>
        <ecNumber evidence="3">3.2.1.17</ecNumber>
    </recommendedName>
</protein>
<dbReference type="GO" id="GO:0042742">
    <property type="term" value="P:defense response to bacterium"/>
    <property type="evidence" value="ECO:0007669"/>
    <property type="project" value="UniProtKB-KW"/>
</dbReference>
<organism evidence="4 5">
    <name type="scientific">Candidatus Lambdaproteobacteria bacterium RIFOXYD2_FULL_50_16</name>
    <dbReference type="NCBI Taxonomy" id="1817772"/>
    <lineage>
        <taxon>Bacteria</taxon>
        <taxon>Pseudomonadati</taxon>
        <taxon>Pseudomonadota</taxon>
        <taxon>Candidatus Lambdaproteobacteria</taxon>
    </lineage>
</organism>
<gene>
    <name evidence="4" type="ORF">A2527_11755</name>
</gene>
<keyword evidence="3" id="KW-0326">Glycosidase</keyword>
<dbReference type="InterPro" id="IPR052619">
    <property type="entry name" value="Phage_lysozyme-like"/>
</dbReference>
<sequence>MDRTSRNNLKRDLLRFEGLRLKPYLCPAGKLTLGVGRNLEDCGISQEEAEYLLENDLNRVLSELESQLNWFGQLPGEAQEVLANMAFNLGIHGLMGFNKTLEAFKQHDWKNAAKEMQDSLWARQTGPRALELASKIRDIEQKNKSSLDLLVEIKDQIFQLEKRIG</sequence>
<comment type="catalytic activity">
    <reaction evidence="3">
        <text>Hydrolysis of (1-&gt;4)-beta-linkages between N-acetylmuramic acid and N-acetyl-D-glucosamine residues in a peptidoglycan and between N-acetyl-D-glucosamine residues in chitodextrins.</text>
        <dbReference type="EC" id="3.2.1.17"/>
    </reaction>
</comment>
<name>A0A1F6G645_9PROT</name>
<dbReference type="EC" id="3.2.1.17" evidence="3"/>
<dbReference type="PANTHER" id="PTHR37406:SF1">
    <property type="entry name" value="T4-TYPE LYSOZYME 1-RELATED"/>
    <property type="match status" value="1"/>
</dbReference>
<dbReference type="GO" id="GO:0009253">
    <property type="term" value="P:peptidoglycan catabolic process"/>
    <property type="evidence" value="ECO:0007669"/>
    <property type="project" value="InterPro"/>
</dbReference>
<proteinExistence type="inferred from homology"/>
<accession>A0A1F6G645</accession>
<keyword evidence="2 3" id="KW-0081">Bacteriolytic enzyme</keyword>
<evidence type="ECO:0000313" key="4">
    <source>
        <dbReference type="EMBL" id="OGG93575.1"/>
    </source>
</evidence>
<comment type="caution">
    <text evidence="4">The sequence shown here is derived from an EMBL/GenBank/DDBJ whole genome shotgun (WGS) entry which is preliminary data.</text>
</comment>
<dbReference type="PANTHER" id="PTHR37406">
    <property type="entry name" value="T4-TYPE LYSOZYME 1-RELATED"/>
    <property type="match status" value="1"/>
</dbReference>
<dbReference type="GO" id="GO:0016998">
    <property type="term" value="P:cell wall macromolecule catabolic process"/>
    <property type="evidence" value="ECO:0007669"/>
    <property type="project" value="InterPro"/>
</dbReference>